<feature type="region of interest" description="Disordered" evidence="5">
    <location>
        <begin position="625"/>
        <end position="644"/>
    </location>
</feature>
<evidence type="ECO:0000313" key="8">
    <source>
        <dbReference type="CGD" id="CAL0000166769"/>
    </source>
</evidence>
<dbReference type="RefSeq" id="XP_002416922.1">
    <property type="nucleotide sequence ID" value="XM_002416877.1"/>
</dbReference>
<organism evidence="9 10">
    <name type="scientific">Candida dubliniensis (strain CD36 / ATCC MYA-646 / CBS 7987 / NCPF 3949 / NRRL Y-17841)</name>
    <name type="common">Yeast</name>
    <dbReference type="NCBI Taxonomy" id="573826"/>
    <lineage>
        <taxon>Eukaryota</taxon>
        <taxon>Fungi</taxon>
        <taxon>Dikarya</taxon>
        <taxon>Ascomycota</taxon>
        <taxon>Saccharomycotina</taxon>
        <taxon>Pichiomycetes</taxon>
        <taxon>Debaryomycetaceae</taxon>
        <taxon>Candida/Lodderomyces clade</taxon>
        <taxon>Candida</taxon>
    </lineage>
</organism>
<comment type="subcellular location">
    <subcellularLocation>
        <location evidence="1">Membrane</location>
        <topology evidence="1">Single-pass membrane protein</topology>
    </subcellularLocation>
</comment>
<protein>
    <submittedName>
        <fullName evidence="9">Mannosylphosphorylation of N-linked oligosaccharides effector, putative</fullName>
    </submittedName>
</protein>
<feature type="domain" description="LicD/FKTN/FKRP nucleotidyltransferase" evidence="7">
    <location>
        <begin position="641"/>
        <end position="687"/>
    </location>
</feature>
<keyword evidence="2 6" id="KW-0812">Transmembrane</keyword>
<sequence>MKWLLVARGVSFVMHFKVLQLLVAGIVGFNIYLAATNVVNNDISNHETIKLPVQSTQSDVSSLFTTDKSNSNFENKEQISTNSGFILPTLITIPTNNRHKPSSKPKYLVPNSPYDKLSFKDKILFKLNEVGFNKDKYQLTSSESMGRHKIEVRVNEFTREMWDNNPGIFFDPRFTLSVYLAEIKRQLRENALTRPNHGIVLPFSWTDWVDLTMLNDELMKPEGQRMSCEDLKAAHDSSSKYPYYCINNEDIDDQELEIIGLPSTNYVPGYAVRKSPTNKASNVVRMLEGKSHLLTYADIPTKLVFLNKQGGIYMAEINKKQRIIESGLFNNFVKFNYAGSGIPETIILDPIKEFETLLEMNEPQKWSGAYDRQNSTCSITSTDYEVPAMVFDYPQNEFLDDIRKYGDRLDSLHDLTTNELRFDSHEISNLRLNRNEMRYYESLQYANVRKNMQEPVYFRHARLITKIEENKRDSGWNYDWRFFNGALDYLKQGWTEEQLMTRRQIILDRLLRNWTRFVNEGGFIWWISQSSLMSWYWNGQLSPFLQKVEIQMPIKDLLRLALTYNQTMVVEDVTEGFGKYFVDCSTFVHYRGSAKSGNRIDAKFIDVDTGLSIEIGGVSTSFDAAPERSTNTVTESQQHGQSTQVYNTRHPRFYSSDEISPLRKSMFAGTPVYVPNNISAILNREYHKKLIPFNAYSYYFVTQLNLWIHHSKLKMLFEKSENTSLTLENNKINATEFCELTATIDDEQIVELLTRHEDILLEYYLTKDLGDLHKKELACLLEHQNEIDNARVCDKMANIRESKHRAVVVSDPEYRELVASFSFQTPKRVSLFDYEQLERSEIT</sequence>
<dbReference type="GO" id="GO:0016020">
    <property type="term" value="C:membrane"/>
    <property type="evidence" value="ECO:0007669"/>
    <property type="project" value="UniProtKB-SubCell"/>
</dbReference>
<dbReference type="PANTHER" id="PTHR15407:SF28">
    <property type="entry name" value="RIBITOL-5-PHOSPHATE TRANSFERASE FKTN"/>
    <property type="match status" value="1"/>
</dbReference>
<reference evidence="9 10" key="1">
    <citation type="journal article" date="2009" name="Genome Res.">
        <title>Comparative genomics of the fungal pathogens Candida dubliniensis and Candida albicans.</title>
        <authorList>
            <person name="Jackson A.P."/>
            <person name="Gamble J.A."/>
            <person name="Yeomans T."/>
            <person name="Moran G.P."/>
            <person name="Saunders D."/>
            <person name="Harris D."/>
            <person name="Aslett M."/>
            <person name="Barrell J.F."/>
            <person name="Butler G."/>
            <person name="Citiulo F."/>
            <person name="Coleman D.C."/>
            <person name="de Groot P.W.J."/>
            <person name="Goodwin T.J."/>
            <person name="Quail M.A."/>
            <person name="McQuillan J."/>
            <person name="Munro C.A."/>
            <person name="Pain A."/>
            <person name="Poulter R.T."/>
            <person name="Rajandream M.A."/>
            <person name="Renauld H."/>
            <person name="Spiering M.J."/>
            <person name="Tivey A."/>
            <person name="Gow N.A.R."/>
            <person name="Barrell B."/>
            <person name="Sullivan D.J."/>
            <person name="Berriman M."/>
        </authorList>
    </citation>
    <scope>NUCLEOTIDE SEQUENCE [LARGE SCALE GENOMIC DNA]</scope>
    <source>
        <strain evidence="10">CD36 / ATCC MYA-646 / CBS 7987 / NCPF 3949 / NRRL Y-17841</strain>
    </source>
</reference>
<proteinExistence type="predicted"/>
<dbReference type="PANTHER" id="PTHR15407">
    <property type="entry name" value="FUKUTIN-RELATED"/>
    <property type="match status" value="1"/>
</dbReference>
<evidence type="ECO:0000256" key="3">
    <source>
        <dbReference type="ARBA" id="ARBA00022989"/>
    </source>
</evidence>
<dbReference type="Pfam" id="PF04991">
    <property type="entry name" value="LicD"/>
    <property type="match status" value="2"/>
</dbReference>
<dbReference type="GO" id="GO:0009100">
    <property type="term" value="P:glycoprotein metabolic process"/>
    <property type="evidence" value="ECO:0007669"/>
    <property type="project" value="UniProtKB-ARBA"/>
</dbReference>
<feature type="transmembrane region" description="Helical" evidence="6">
    <location>
        <begin position="12"/>
        <end position="35"/>
    </location>
</feature>
<dbReference type="InterPro" id="IPR009644">
    <property type="entry name" value="FKTN/MNN4/W02B3.4-1"/>
</dbReference>
<dbReference type="GeneID" id="8044458"/>
<evidence type="ECO:0000256" key="1">
    <source>
        <dbReference type="ARBA" id="ARBA00004167"/>
    </source>
</evidence>
<name>B9W751_CANDC</name>
<keyword evidence="10" id="KW-1185">Reference proteome</keyword>
<dbReference type="OrthoDB" id="444255at2759"/>
<evidence type="ECO:0000259" key="7">
    <source>
        <dbReference type="Pfam" id="PF04991"/>
    </source>
</evidence>
<dbReference type="VEuPathDB" id="FungiDB:CD36_02500"/>
<evidence type="ECO:0000256" key="5">
    <source>
        <dbReference type="SAM" id="MobiDB-lite"/>
    </source>
</evidence>
<evidence type="ECO:0000313" key="9">
    <source>
        <dbReference type="EMBL" id="CAX44510.1"/>
    </source>
</evidence>
<keyword evidence="3 6" id="KW-1133">Transmembrane helix</keyword>
<feature type="domain" description="LicD/FKTN/FKRP nucleotidyltransferase" evidence="7">
    <location>
        <begin position="520"/>
        <end position="637"/>
    </location>
</feature>
<dbReference type="eggNOG" id="ENOG502QREF">
    <property type="taxonomic scope" value="Eukaryota"/>
</dbReference>
<evidence type="ECO:0000256" key="6">
    <source>
        <dbReference type="SAM" id="Phobius"/>
    </source>
</evidence>
<evidence type="ECO:0000256" key="2">
    <source>
        <dbReference type="ARBA" id="ARBA00022692"/>
    </source>
</evidence>
<dbReference type="InterPro" id="IPR007074">
    <property type="entry name" value="LicD/FKTN/FKRP_NTP_transf"/>
</dbReference>
<gene>
    <name evidence="8" type="ordered locus">Cd36_02500</name>
    <name evidence="9" type="ORF">CD36_02500</name>
</gene>
<evidence type="ECO:0000313" key="10">
    <source>
        <dbReference type="Proteomes" id="UP000002605"/>
    </source>
</evidence>
<dbReference type="CGD" id="CAL0000166769">
    <property type="gene designation" value="Cd36_02500"/>
</dbReference>
<dbReference type="AlphaFoldDB" id="B9W751"/>
<dbReference type="Proteomes" id="UP000002605">
    <property type="component" value="Chromosome 1"/>
</dbReference>
<dbReference type="EMBL" id="FM992688">
    <property type="protein sequence ID" value="CAX44510.1"/>
    <property type="molecule type" value="Genomic_DNA"/>
</dbReference>
<keyword evidence="4 6" id="KW-0472">Membrane</keyword>
<dbReference type="KEGG" id="cdu:CD36_02500"/>
<evidence type="ECO:0000256" key="4">
    <source>
        <dbReference type="ARBA" id="ARBA00023136"/>
    </source>
</evidence>
<dbReference type="HOGENOM" id="CLU_008074_2_0_1"/>
<accession>B9W751</accession>